<feature type="domain" description="Thioredoxin" evidence="3">
    <location>
        <begin position="21"/>
        <end position="147"/>
    </location>
</feature>
<dbReference type="Pfam" id="PF13899">
    <property type="entry name" value="Thioredoxin_7"/>
    <property type="match status" value="1"/>
</dbReference>
<feature type="signal peptide" evidence="2">
    <location>
        <begin position="1"/>
        <end position="22"/>
    </location>
</feature>
<dbReference type="InterPro" id="IPR051099">
    <property type="entry name" value="AGR/TXD"/>
</dbReference>
<dbReference type="SUPFAM" id="SSF52833">
    <property type="entry name" value="Thioredoxin-like"/>
    <property type="match status" value="1"/>
</dbReference>
<accession>A0A1B4Q3N7</accession>
<dbReference type="Proteomes" id="UP000094776">
    <property type="component" value="Chromosome 2"/>
</dbReference>
<organism evidence="4 5">
    <name type="scientific">Burkholderia cepacia</name>
    <name type="common">Pseudomonas cepacia</name>
    <dbReference type="NCBI Taxonomy" id="292"/>
    <lineage>
        <taxon>Bacteria</taxon>
        <taxon>Pseudomonadati</taxon>
        <taxon>Pseudomonadota</taxon>
        <taxon>Betaproteobacteria</taxon>
        <taxon>Burkholderiales</taxon>
        <taxon>Burkholderiaceae</taxon>
        <taxon>Burkholderia</taxon>
        <taxon>Burkholderia cepacia complex</taxon>
    </lineage>
</organism>
<dbReference type="RefSeq" id="WP_069275031.1">
    <property type="nucleotide sequence ID" value="NZ_CP013444.1"/>
</dbReference>
<proteinExistence type="predicted"/>
<evidence type="ECO:0000313" key="5">
    <source>
        <dbReference type="Proteomes" id="UP000094776"/>
    </source>
</evidence>
<dbReference type="EMBL" id="CP013444">
    <property type="protein sequence ID" value="AOK20787.1"/>
    <property type="molecule type" value="Genomic_DNA"/>
</dbReference>
<sequence>MQTSLRKLAAAWLLATASAAYAADTPREPVHVPPGIAWQHGDVDAAFALAKRTGKPLLLYWGAVWCPSCNQVKSTIFSQQAFKTRSSFFVPVYLDGDTESAQKLGERFKVHGYPTMILFRPDGTEVTRLPGEADLDRYMQALSLGMTAAHPVRQTLATALKNGASLTPDEWRLLADYSWDTDGALPVPADRVAETLQSLAQRARAAGATGDAQRLELKSVVIAASGDPAQAGALDKTAGADVLRTVLRDAALSRANADVLVAAPARVVAYLGGGDAQRAKLRGAYDAALARLSTDTTLSSIDRLMALHGRVLLARGDARKGAPLDAPALVATVRGQTAAAIQGAANVYERQALISEAADTLTDAGLLDESDTLLKAELPRSSTPYYFMSGLAANAKARGDKAAALDWYRNAYDSATGTATRLRWGATYFANAVELAPDDSARIEGIAASVLAQADKTRDAFYGANLRALTKVVAQLTRWRNGGAHDTSVRSVVKQFDGVCGKLPAGDPQAATCERLIQPVKA</sequence>
<evidence type="ECO:0000259" key="3">
    <source>
        <dbReference type="PROSITE" id="PS51352"/>
    </source>
</evidence>
<dbReference type="Gene3D" id="3.40.30.10">
    <property type="entry name" value="Glutaredoxin"/>
    <property type="match status" value="1"/>
</dbReference>
<dbReference type="PROSITE" id="PS51352">
    <property type="entry name" value="THIOREDOXIN_2"/>
    <property type="match status" value="1"/>
</dbReference>
<dbReference type="InterPro" id="IPR013766">
    <property type="entry name" value="Thioredoxin_domain"/>
</dbReference>
<dbReference type="PANTHER" id="PTHR15337:SF11">
    <property type="entry name" value="THIOREDOXIN DOMAIN-CONTAINING PROTEIN"/>
    <property type="match status" value="1"/>
</dbReference>
<protein>
    <submittedName>
        <fullName evidence="4">Thioredoxin domain protein</fullName>
    </submittedName>
</protein>
<dbReference type="PANTHER" id="PTHR15337">
    <property type="entry name" value="ANTERIOR GRADIENT PROTEIN-RELATED"/>
    <property type="match status" value="1"/>
</dbReference>
<evidence type="ECO:0000256" key="2">
    <source>
        <dbReference type="SAM" id="SignalP"/>
    </source>
</evidence>
<feature type="chain" id="PRO_5008567866" evidence="2">
    <location>
        <begin position="23"/>
        <end position="522"/>
    </location>
</feature>
<reference evidence="4 5" key="1">
    <citation type="submission" date="2015-12" db="EMBL/GenBank/DDBJ databases">
        <title>Diversity of Burkholderia near neighbor genomes.</title>
        <authorList>
            <person name="Sahl J."/>
            <person name="Wagner D."/>
            <person name="Keim P."/>
        </authorList>
    </citation>
    <scope>NUCLEOTIDE SEQUENCE [LARGE SCALE GENOMIC DNA]</scope>
    <source>
        <strain evidence="4 5">MSMB1184WGS</strain>
    </source>
</reference>
<dbReference type="AlphaFoldDB" id="A0A1B4Q3N7"/>
<gene>
    <name evidence="4" type="ORF">WT26_34335</name>
</gene>
<keyword evidence="1 2" id="KW-0732">Signal</keyword>
<evidence type="ECO:0000313" key="4">
    <source>
        <dbReference type="EMBL" id="AOK20787.1"/>
    </source>
</evidence>
<name>A0A1B4Q3N7_BURCE</name>
<evidence type="ECO:0000256" key="1">
    <source>
        <dbReference type="ARBA" id="ARBA00022729"/>
    </source>
</evidence>
<dbReference type="InterPro" id="IPR036249">
    <property type="entry name" value="Thioredoxin-like_sf"/>
</dbReference>